<accession>A0A284VIK1</accession>
<protein>
    <submittedName>
        <fullName evidence="1">Uncharacterized protein</fullName>
    </submittedName>
</protein>
<dbReference type="Gene3D" id="2.40.240.100">
    <property type="match status" value="1"/>
</dbReference>
<gene>
    <name evidence="1" type="ORF">MNV_1060044</name>
</gene>
<name>A0A284VIK1_9EURY</name>
<sequence length="50" mass="5769">MVLSPDGEYTGIGERGIEKEVDRVVQFERFWFVRIDSVSGGEVMAYFTHK</sequence>
<dbReference type="AlphaFoldDB" id="A0A284VIK1"/>
<organism evidence="1 2">
    <name type="scientific">Candidatus Methanoperedens nitratireducens</name>
    <dbReference type="NCBI Taxonomy" id="1392998"/>
    <lineage>
        <taxon>Archaea</taxon>
        <taxon>Methanobacteriati</taxon>
        <taxon>Methanobacteriota</taxon>
        <taxon>Stenosarchaea group</taxon>
        <taxon>Methanomicrobia</taxon>
        <taxon>Methanosarcinales</taxon>
        <taxon>ANME-2 cluster</taxon>
        <taxon>Candidatus Methanoperedentaceae</taxon>
        <taxon>Candidatus Methanoperedens</taxon>
    </lineage>
</organism>
<dbReference type="Proteomes" id="UP000218615">
    <property type="component" value="Unassembled WGS sequence"/>
</dbReference>
<proteinExistence type="predicted"/>
<dbReference type="EMBL" id="FZMP01000009">
    <property type="protein sequence ID" value="SNQ59106.1"/>
    <property type="molecule type" value="Genomic_DNA"/>
</dbReference>
<dbReference type="RefSeq" id="WP_179293726.1">
    <property type="nucleotide sequence ID" value="NZ_FZMP01000009.1"/>
</dbReference>
<evidence type="ECO:0000313" key="1">
    <source>
        <dbReference type="EMBL" id="SNQ59106.1"/>
    </source>
</evidence>
<evidence type="ECO:0000313" key="2">
    <source>
        <dbReference type="Proteomes" id="UP000218615"/>
    </source>
</evidence>
<reference evidence="2" key="1">
    <citation type="submission" date="2017-06" db="EMBL/GenBank/DDBJ databases">
        <authorList>
            <person name="Cremers G."/>
        </authorList>
    </citation>
    <scope>NUCLEOTIDE SEQUENCE [LARGE SCALE GENOMIC DNA]</scope>
</reference>
<keyword evidence="2" id="KW-1185">Reference proteome</keyword>